<dbReference type="Proteomes" id="UP000253606">
    <property type="component" value="Chromosome"/>
</dbReference>
<reference evidence="1 2" key="1">
    <citation type="journal article" date="2018" name="Front. Microbiol.">
        <title>Hydrolytic Capabilities as a Key to Environmental Success: Chitinolytic and Cellulolytic Acidobacteria From Acidic Sub-arctic Soils and Boreal Peatlands.</title>
        <authorList>
            <person name="Belova S.E."/>
            <person name="Ravin N.V."/>
            <person name="Pankratov T.A."/>
            <person name="Rakitin A.L."/>
            <person name="Ivanova A.A."/>
            <person name="Beletsky A.V."/>
            <person name="Mardanov A.V."/>
            <person name="Sinninghe Damste J.S."/>
            <person name="Dedysh S.N."/>
        </authorList>
    </citation>
    <scope>NUCLEOTIDE SEQUENCE [LARGE SCALE GENOMIC DNA]</scope>
    <source>
        <strain evidence="1 2">SBC82</strain>
    </source>
</reference>
<sequence>MGASYLRIPRRISLLPEFQMTDAEWEALMIPINLAFFYRDSASGRMVAMYPSPAGATESLLSLDSWEEIRSQNHALQTLEPDVEALLVDRVSAEPSYFIVPIDECFRLVGIIRMHWKGLSGGTEVWRHIQELFSGLRSRSSHIERHPEAARA</sequence>
<dbReference type="EMBL" id="CP030840">
    <property type="protein sequence ID" value="AXC10340.1"/>
    <property type="molecule type" value="Genomic_DNA"/>
</dbReference>
<evidence type="ECO:0000313" key="2">
    <source>
        <dbReference type="Proteomes" id="UP000253606"/>
    </source>
</evidence>
<keyword evidence="2" id="KW-1185">Reference proteome</keyword>
<proteinExistence type="predicted"/>
<accession>A0A2Z5FU55</accession>
<evidence type="ECO:0000313" key="1">
    <source>
        <dbReference type="EMBL" id="AXC10340.1"/>
    </source>
</evidence>
<dbReference type="KEGG" id="abas:ACPOL_0989"/>
<organism evidence="1 2">
    <name type="scientific">Acidisarcina polymorpha</name>
    <dbReference type="NCBI Taxonomy" id="2211140"/>
    <lineage>
        <taxon>Bacteria</taxon>
        <taxon>Pseudomonadati</taxon>
        <taxon>Acidobacteriota</taxon>
        <taxon>Terriglobia</taxon>
        <taxon>Terriglobales</taxon>
        <taxon>Acidobacteriaceae</taxon>
        <taxon>Acidisarcina</taxon>
    </lineage>
</organism>
<name>A0A2Z5FU55_9BACT</name>
<gene>
    <name evidence="1" type="ORF">ACPOL_0989</name>
</gene>
<dbReference type="Pfam" id="PF19372">
    <property type="entry name" value="DUF5947"/>
    <property type="match status" value="1"/>
</dbReference>
<dbReference type="AlphaFoldDB" id="A0A2Z5FU55"/>
<protein>
    <submittedName>
        <fullName evidence="1">Uncharacterized protein</fullName>
    </submittedName>
</protein>
<dbReference type="InterPro" id="IPR045991">
    <property type="entry name" value="DUF5947"/>
</dbReference>